<proteinExistence type="inferred from homology"/>
<dbReference type="InterPro" id="IPR014031">
    <property type="entry name" value="Ketoacyl_synth_C"/>
</dbReference>
<evidence type="ECO:0000256" key="1">
    <source>
        <dbReference type="ARBA" id="ARBA00008467"/>
    </source>
</evidence>
<gene>
    <name evidence="5" type="primary">pksF</name>
    <name evidence="5" type="ORF">GCM10010185_24570</name>
    <name evidence="6" type="ORF">GCM10010185_68490</name>
</gene>
<protein>
    <submittedName>
        <fullName evidence="5">Polyketide biosynthesis malonyl-ACP decarboxylase PksF</fullName>
    </submittedName>
</protein>
<evidence type="ECO:0000259" key="4">
    <source>
        <dbReference type="PROSITE" id="PS52004"/>
    </source>
</evidence>
<dbReference type="GO" id="GO:0006633">
    <property type="term" value="P:fatty acid biosynthetic process"/>
    <property type="evidence" value="ECO:0007669"/>
    <property type="project" value="TreeGrafter"/>
</dbReference>
<dbReference type="NCBIfam" id="NF005490">
    <property type="entry name" value="PRK07103.1"/>
    <property type="match status" value="1"/>
</dbReference>
<dbReference type="PANTHER" id="PTHR11712:SF336">
    <property type="entry name" value="3-OXOACYL-[ACYL-CARRIER-PROTEIN] SYNTHASE, MITOCHONDRIAL"/>
    <property type="match status" value="1"/>
</dbReference>
<keyword evidence="2 3" id="KW-0808">Transferase</keyword>
<dbReference type="SMART" id="SM00825">
    <property type="entry name" value="PKS_KS"/>
    <property type="match status" value="1"/>
</dbReference>
<comment type="similarity">
    <text evidence="1 3">Belongs to the thiolase-like superfamily. Beta-ketoacyl-ACP synthases family.</text>
</comment>
<dbReference type="InterPro" id="IPR000794">
    <property type="entry name" value="Beta-ketoacyl_synthase"/>
</dbReference>
<dbReference type="GO" id="GO:0005829">
    <property type="term" value="C:cytosol"/>
    <property type="evidence" value="ECO:0007669"/>
    <property type="project" value="TreeGrafter"/>
</dbReference>
<organism evidence="5 7">
    <name type="scientific">Saccharothrix coeruleofusca</name>
    <dbReference type="NCBI Taxonomy" id="33919"/>
    <lineage>
        <taxon>Bacteria</taxon>
        <taxon>Bacillati</taxon>
        <taxon>Actinomycetota</taxon>
        <taxon>Actinomycetes</taxon>
        <taxon>Pseudonocardiales</taxon>
        <taxon>Pseudonocardiaceae</taxon>
        <taxon>Saccharothrix</taxon>
    </lineage>
</organism>
<dbReference type="Proteomes" id="UP000639606">
    <property type="component" value="Unassembled WGS sequence"/>
</dbReference>
<evidence type="ECO:0000256" key="2">
    <source>
        <dbReference type="ARBA" id="ARBA00022679"/>
    </source>
</evidence>
<evidence type="ECO:0000313" key="6">
    <source>
        <dbReference type="EMBL" id="GGP84954.1"/>
    </source>
</evidence>
<reference evidence="5" key="2">
    <citation type="submission" date="2020-09" db="EMBL/GenBank/DDBJ databases">
        <authorList>
            <person name="Sun Q."/>
            <person name="Ohkuma M."/>
        </authorList>
    </citation>
    <scope>NUCLEOTIDE SEQUENCE</scope>
    <source>
        <strain evidence="5">JCM 3313</strain>
    </source>
</reference>
<dbReference type="EMBL" id="BMRG01000004">
    <property type="protein sequence ID" value="GGP51624.1"/>
    <property type="molecule type" value="Genomic_DNA"/>
</dbReference>
<sequence length="411" mass="41829">MPPGVVVTGMGVVSAIGRDVPSFTEALRGGRTGITDPAGARITGWSFPDEVHRLRELPARLRDRATRVAARSPLPLRVAVVAALQAWASAELHDRPLPPERVGLVVAGSNLTARYCHDAQAECATRPGRLRPSFALRALDTDHVGTLSAVLGTTGEGCTVGGASASGSVGLVAGARLVSSGEVDACLVVGAMLELGPLERRALTALGAMAPPGGDPTAMCRPFDAGRRGFVPGEGSACLVLESAATARRRGVAAVAAFAGGVTRLAANNLADPDEEVEAAVIAGALRRAGVRPHELSYVNGHGSASPLGDATEVRALRAALGVDFRVPVVNSTKGLTGHCLTAAGVVEAVAAVVQLDGGFAHPNANLDHPIDPEVRFAGPVARSMPVEVALSSSFGFGGFNSAVVFTRPAG</sequence>
<dbReference type="AlphaFoldDB" id="A0A918ANV0"/>
<dbReference type="InterPro" id="IPR020841">
    <property type="entry name" value="PKS_Beta-ketoAc_synthase_dom"/>
</dbReference>
<reference evidence="5" key="1">
    <citation type="journal article" date="2014" name="Int. J. Syst. Evol. Microbiol.">
        <title>Complete genome sequence of Corynebacterium casei LMG S-19264T (=DSM 44701T), isolated from a smear-ripened cheese.</title>
        <authorList>
            <consortium name="US DOE Joint Genome Institute (JGI-PGF)"/>
            <person name="Walter F."/>
            <person name="Albersmeier A."/>
            <person name="Kalinowski J."/>
            <person name="Ruckert C."/>
        </authorList>
    </citation>
    <scope>NUCLEOTIDE SEQUENCE</scope>
    <source>
        <strain evidence="5">JCM 3313</strain>
    </source>
</reference>
<dbReference type="Pfam" id="PF02801">
    <property type="entry name" value="Ketoacyl-synt_C"/>
    <property type="match status" value="1"/>
</dbReference>
<evidence type="ECO:0000313" key="7">
    <source>
        <dbReference type="Proteomes" id="UP000639606"/>
    </source>
</evidence>
<feature type="domain" description="Ketosynthase family 3 (KS3)" evidence="4">
    <location>
        <begin position="2"/>
        <end position="408"/>
    </location>
</feature>
<dbReference type="GO" id="GO:0004315">
    <property type="term" value="F:3-oxoacyl-[acyl-carrier-protein] synthase activity"/>
    <property type="evidence" value="ECO:0007669"/>
    <property type="project" value="TreeGrafter"/>
</dbReference>
<dbReference type="Pfam" id="PF00109">
    <property type="entry name" value="ketoacyl-synt"/>
    <property type="match status" value="1"/>
</dbReference>
<dbReference type="EMBL" id="BMRG01000027">
    <property type="protein sequence ID" value="GGP84954.1"/>
    <property type="molecule type" value="Genomic_DNA"/>
</dbReference>
<dbReference type="PANTHER" id="PTHR11712">
    <property type="entry name" value="POLYKETIDE SYNTHASE-RELATED"/>
    <property type="match status" value="1"/>
</dbReference>
<dbReference type="RefSeq" id="WP_189223371.1">
    <property type="nucleotide sequence ID" value="NZ_BMRG01000004.1"/>
</dbReference>
<evidence type="ECO:0000256" key="3">
    <source>
        <dbReference type="RuleBase" id="RU003694"/>
    </source>
</evidence>
<dbReference type="InterPro" id="IPR014030">
    <property type="entry name" value="Ketoacyl_synth_N"/>
</dbReference>
<accession>A0A918ANV0</accession>
<name>A0A918ANV0_9PSEU</name>
<dbReference type="SUPFAM" id="SSF53901">
    <property type="entry name" value="Thiolase-like"/>
    <property type="match status" value="2"/>
</dbReference>
<dbReference type="InterPro" id="IPR016039">
    <property type="entry name" value="Thiolase-like"/>
</dbReference>
<evidence type="ECO:0000313" key="5">
    <source>
        <dbReference type="EMBL" id="GGP51624.1"/>
    </source>
</evidence>
<keyword evidence="7" id="KW-1185">Reference proteome</keyword>
<dbReference type="Gene3D" id="3.40.47.10">
    <property type="match status" value="2"/>
</dbReference>
<dbReference type="PROSITE" id="PS52004">
    <property type="entry name" value="KS3_2"/>
    <property type="match status" value="1"/>
</dbReference>
<comment type="caution">
    <text evidence="5">The sequence shown here is derived from an EMBL/GenBank/DDBJ whole genome shotgun (WGS) entry which is preliminary data.</text>
</comment>